<sequence>MPNIDNLKKQSKQYLPRHHDWYYPVAAQIRSTLPRFRSMGDVDILESAFKFADAQELVARQDSWRALLSGAHAMSDAPKQTPLVPILAFIEAQLFVANVQRSCEFYAEKLGFNVEFVYGSPSFYAQVRRDNARLNLRLFSEPVFVGDVRKREGLLSASISVATASEIKNLFLAFKAAGVLFQQTLKKEPWGGRRSPGVHEPSSFRIRTKTRSSLLGQLTSRTDTCPGERT</sequence>
<dbReference type="Pfam" id="PF00903">
    <property type="entry name" value="Glyoxalase"/>
    <property type="match status" value="1"/>
</dbReference>
<organism evidence="2 3">
    <name type="scientific">Terriglobus roseus</name>
    <dbReference type="NCBI Taxonomy" id="392734"/>
    <lineage>
        <taxon>Bacteria</taxon>
        <taxon>Pseudomonadati</taxon>
        <taxon>Acidobacteriota</taxon>
        <taxon>Terriglobia</taxon>
        <taxon>Terriglobales</taxon>
        <taxon>Acidobacteriaceae</taxon>
        <taxon>Terriglobus</taxon>
    </lineage>
</organism>
<keyword evidence="2" id="KW-0560">Oxidoreductase</keyword>
<accession>A0A1G7HIN6</accession>
<evidence type="ECO:0000313" key="3">
    <source>
        <dbReference type="Proteomes" id="UP000182427"/>
    </source>
</evidence>
<protein>
    <submittedName>
        <fullName evidence="2">Glyoxalase/Bleomycin resistance protein/Dioxygenase superfamily protein</fullName>
    </submittedName>
</protein>
<dbReference type="InterPro" id="IPR004360">
    <property type="entry name" value="Glyas_Fos-R_dOase_dom"/>
</dbReference>
<dbReference type="Proteomes" id="UP000182427">
    <property type="component" value="Chromosome I"/>
</dbReference>
<dbReference type="GO" id="GO:0051213">
    <property type="term" value="F:dioxygenase activity"/>
    <property type="evidence" value="ECO:0007669"/>
    <property type="project" value="UniProtKB-KW"/>
</dbReference>
<dbReference type="InterPro" id="IPR029068">
    <property type="entry name" value="Glyas_Bleomycin-R_OHBP_Dase"/>
</dbReference>
<dbReference type="AlphaFoldDB" id="A0A1G7HIN6"/>
<name>A0A1G7HIN6_9BACT</name>
<keyword evidence="2" id="KW-0223">Dioxygenase</keyword>
<dbReference type="RefSeq" id="WP_197674936.1">
    <property type="nucleotide sequence ID" value="NZ_LT629690.1"/>
</dbReference>
<evidence type="ECO:0000313" key="2">
    <source>
        <dbReference type="EMBL" id="SDF00186.1"/>
    </source>
</evidence>
<dbReference type="Gene3D" id="3.10.180.10">
    <property type="entry name" value="2,3-Dihydroxybiphenyl 1,2-Dioxygenase, domain 1"/>
    <property type="match status" value="1"/>
</dbReference>
<gene>
    <name evidence="2" type="ORF">SAMN05444167_1087</name>
</gene>
<dbReference type="EMBL" id="LT629690">
    <property type="protein sequence ID" value="SDF00186.1"/>
    <property type="molecule type" value="Genomic_DNA"/>
</dbReference>
<feature type="domain" description="Glyoxalase/fosfomycin resistance/dioxygenase" evidence="1">
    <location>
        <begin position="92"/>
        <end position="195"/>
    </location>
</feature>
<evidence type="ECO:0000259" key="1">
    <source>
        <dbReference type="Pfam" id="PF00903"/>
    </source>
</evidence>
<reference evidence="3" key="1">
    <citation type="submission" date="2016-10" db="EMBL/GenBank/DDBJ databases">
        <authorList>
            <person name="Varghese N."/>
            <person name="Submissions S."/>
        </authorList>
    </citation>
    <scope>NUCLEOTIDE SEQUENCE [LARGE SCALE GENOMIC DNA]</scope>
    <source>
        <strain evidence="3">GAS232</strain>
    </source>
</reference>
<keyword evidence="3" id="KW-1185">Reference proteome</keyword>
<dbReference type="SUPFAM" id="SSF54593">
    <property type="entry name" value="Glyoxalase/Bleomycin resistance protein/Dihydroxybiphenyl dioxygenase"/>
    <property type="match status" value="1"/>
</dbReference>
<proteinExistence type="predicted"/>